<feature type="region of interest" description="Disordered" evidence="1">
    <location>
        <begin position="1"/>
        <end position="74"/>
    </location>
</feature>
<feature type="compositionally biased region" description="Polar residues" evidence="1">
    <location>
        <begin position="571"/>
        <end position="589"/>
    </location>
</feature>
<accession>A0A1Y2ITF5</accession>
<organism evidence="2 3">
    <name type="scientific">Trametes coccinea (strain BRFM310)</name>
    <name type="common">Pycnoporus coccineus</name>
    <dbReference type="NCBI Taxonomy" id="1353009"/>
    <lineage>
        <taxon>Eukaryota</taxon>
        <taxon>Fungi</taxon>
        <taxon>Dikarya</taxon>
        <taxon>Basidiomycota</taxon>
        <taxon>Agaricomycotina</taxon>
        <taxon>Agaricomycetes</taxon>
        <taxon>Polyporales</taxon>
        <taxon>Polyporaceae</taxon>
        <taxon>Trametes</taxon>
    </lineage>
</organism>
<feature type="compositionally biased region" description="Basic and acidic residues" evidence="1">
    <location>
        <begin position="441"/>
        <end position="452"/>
    </location>
</feature>
<evidence type="ECO:0000313" key="3">
    <source>
        <dbReference type="Proteomes" id="UP000193067"/>
    </source>
</evidence>
<protein>
    <submittedName>
        <fullName evidence="2">Uncharacterized protein</fullName>
    </submittedName>
</protein>
<dbReference type="AlphaFoldDB" id="A0A1Y2ITF5"/>
<feature type="compositionally biased region" description="Low complexity" evidence="1">
    <location>
        <begin position="31"/>
        <end position="43"/>
    </location>
</feature>
<proteinExistence type="predicted"/>
<gene>
    <name evidence="2" type="ORF">PYCCODRAFT_1476426</name>
</gene>
<reference evidence="2 3" key="1">
    <citation type="journal article" date="2015" name="Biotechnol. Biofuels">
        <title>Enhanced degradation of softwood versus hardwood by the white-rot fungus Pycnoporus coccineus.</title>
        <authorList>
            <person name="Couturier M."/>
            <person name="Navarro D."/>
            <person name="Chevret D."/>
            <person name="Henrissat B."/>
            <person name="Piumi F."/>
            <person name="Ruiz-Duenas F.J."/>
            <person name="Martinez A.T."/>
            <person name="Grigoriev I.V."/>
            <person name="Riley R."/>
            <person name="Lipzen A."/>
            <person name="Berrin J.G."/>
            <person name="Master E.R."/>
            <person name="Rosso M.N."/>
        </authorList>
    </citation>
    <scope>NUCLEOTIDE SEQUENCE [LARGE SCALE GENOMIC DNA]</scope>
    <source>
        <strain evidence="2 3">BRFM310</strain>
    </source>
</reference>
<evidence type="ECO:0000313" key="2">
    <source>
        <dbReference type="EMBL" id="OSD04406.1"/>
    </source>
</evidence>
<sequence>MFTRVLTRGIFFPRRQSQQSEGNAKQRKAGSSRSRSPSRSPDSQEAQGVLQPSLDNVPAADKQGTVSAQEDNKVVASKSSLQNLASNAIADDENCPVPIQSDSEHEPSGVPVYSEERSFGADEQRFSLQREDPHEVYATPPLGMDADTIQASSTVASLSSDVQTELPADRSAEDIPESCDAVTSADEEIISLSSSQTSYGMPYPSLHTGLLSDITEADEPGTREASLGRSTEDLTTSGIAQATDKGAISFSSFGSSYASTQSAETSMVLESESGSSLSTHLEEAVRDITADSLALPLLDENEDHGSVQLHPTLLGSVPASPTQTLRHAAVAEDTPSIVTAAIIVASAPYVRCAASSEAADPLPEERTATYVAQAVDIPAPLTYADAMNLALQYPEMSSKILKEPLASTCSSACPTPARAVSPVREPAPTATGGATAPSSDSTREDASKDGRKQQGPAHTADRPNWALAPAEPKDARQSRPRGRGRGRGTGSANTRGSRGGQRGSWASHPSNTPPATPPNRMRQPLPAKPQSHPGPYEGSIIKEAVSARDLRKETAENWRDRVSSWREHASESSGQTTPDIQSRPTSSIGASPAQAAMAMAGNGHTINHHLAFSKSPLNPNAPVWEYKPYRRERAATVCQTRSMPLNASPASSAPITAVPRQQPVADSNAQVEIIRLMLHNCGVENKQSSMQLPTQGRAIPSSSVDRSYTLRPAASFANFNKAPAAPQGVAMAQQNATSFSDFAPRQRTQTHHSLAHRASWQGEGIQARIFPPEQSRVLEGNPAPTADPAIWRPAVPSPGIQIAPPIAQAQPPNMTMAAERVVKPLPSAGTVARSNYSVGPATAQQASSSSRAVQSASTNTQPVFNFARAGKHPGPAAHVAAPSPPVGERTRPFSFDAGAVPPQKRSRFYGIETPRVVFDRSGWTVNDHP</sequence>
<evidence type="ECO:0000256" key="1">
    <source>
        <dbReference type="SAM" id="MobiDB-lite"/>
    </source>
</evidence>
<feature type="compositionally biased region" description="Low complexity" evidence="1">
    <location>
        <begin position="426"/>
        <end position="437"/>
    </location>
</feature>
<keyword evidence="3" id="KW-1185">Reference proteome</keyword>
<feature type="compositionally biased region" description="Basic and acidic residues" evidence="1">
    <location>
        <begin position="545"/>
        <end position="570"/>
    </location>
</feature>
<name>A0A1Y2ITF5_TRAC3</name>
<feature type="region of interest" description="Disordered" evidence="1">
    <location>
        <begin position="408"/>
        <end position="595"/>
    </location>
</feature>
<feature type="compositionally biased region" description="Low complexity" evidence="1">
    <location>
        <begin position="872"/>
        <end position="881"/>
    </location>
</feature>
<feature type="region of interest" description="Disordered" evidence="1">
    <location>
        <begin position="869"/>
        <end position="901"/>
    </location>
</feature>
<dbReference type="OrthoDB" id="2803273at2759"/>
<feature type="region of interest" description="Disordered" evidence="1">
    <location>
        <begin position="89"/>
        <end position="121"/>
    </location>
</feature>
<dbReference type="EMBL" id="KZ084097">
    <property type="protein sequence ID" value="OSD04406.1"/>
    <property type="molecule type" value="Genomic_DNA"/>
</dbReference>
<dbReference type="Proteomes" id="UP000193067">
    <property type="component" value="Unassembled WGS sequence"/>
</dbReference>